<keyword evidence="2" id="KW-1185">Reference proteome</keyword>
<sequence length="179" mass="20460">MEKIKNNKSIVYLGDNSNTFNQLVYASQLYGTFFAVYAVIETEAGTHKEEREIKDITCHIINYKGVLNIGLEDVIYNSVTGQIDLHLKALGNISKEIKCKKLTKFRKSKSDTLVFRRRLEKLPKGINHGVFEIEGYYRDGHFTKPRPDYDDLTTKDSKTKTALFAPGARCMMSELEVLI</sequence>
<organism evidence="1 2">
    <name type="scientific">Leeuwenhoekiella parthenopeia</name>
    <dbReference type="NCBI Taxonomy" id="2890320"/>
    <lineage>
        <taxon>Bacteria</taxon>
        <taxon>Pseudomonadati</taxon>
        <taxon>Bacteroidota</taxon>
        <taxon>Flavobacteriia</taxon>
        <taxon>Flavobacteriales</taxon>
        <taxon>Flavobacteriaceae</taxon>
        <taxon>Leeuwenhoekiella</taxon>
    </lineage>
</organism>
<gene>
    <name evidence="1" type="ORF">LLW17_02110</name>
</gene>
<dbReference type="Proteomes" id="UP001197770">
    <property type="component" value="Unassembled WGS sequence"/>
</dbReference>
<proteinExistence type="predicted"/>
<dbReference type="RefSeq" id="WP_228228614.1">
    <property type="nucleotide sequence ID" value="NZ_JAJGMW010000002.1"/>
</dbReference>
<dbReference type="EMBL" id="JAJGMW010000002">
    <property type="protein sequence ID" value="MCC4211500.1"/>
    <property type="molecule type" value="Genomic_DNA"/>
</dbReference>
<reference evidence="1 2" key="1">
    <citation type="submission" date="2021-11" db="EMBL/GenBank/DDBJ databases">
        <title>Seasonal and diel survey of microbial diversity of the Tyrrhenian coast.</title>
        <authorList>
            <person name="Gattoni G."/>
            <person name="Corral P."/>
        </authorList>
    </citation>
    <scope>NUCLEOTIDE SEQUENCE [LARGE SCALE GENOMIC DNA]</scope>
    <source>
        <strain evidence="1 2">Mr9</strain>
    </source>
</reference>
<accession>A0ABS8GNG0</accession>
<protein>
    <submittedName>
        <fullName evidence="1">Uncharacterized protein</fullName>
    </submittedName>
</protein>
<evidence type="ECO:0000313" key="1">
    <source>
        <dbReference type="EMBL" id="MCC4211500.1"/>
    </source>
</evidence>
<name>A0ABS8GNG0_9FLAO</name>
<comment type="caution">
    <text evidence="1">The sequence shown here is derived from an EMBL/GenBank/DDBJ whole genome shotgun (WGS) entry which is preliminary data.</text>
</comment>
<evidence type="ECO:0000313" key="2">
    <source>
        <dbReference type="Proteomes" id="UP001197770"/>
    </source>
</evidence>